<feature type="region of interest" description="Disordered" evidence="1">
    <location>
        <begin position="23"/>
        <end position="116"/>
    </location>
</feature>
<evidence type="ECO:0000256" key="1">
    <source>
        <dbReference type="SAM" id="MobiDB-lite"/>
    </source>
</evidence>
<proteinExistence type="predicted"/>
<accession>A0ABD0NDH3</accession>
<evidence type="ECO:0000313" key="3">
    <source>
        <dbReference type="Proteomes" id="UP001529510"/>
    </source>
</evidence>
<comment type="caution">
    <text evidence="2">The sequence shown here is derived from an EMBL/GenBank/DDBJ whole genome shotgun (WGS) entry which is preliminary data.</text>
</comment>
<feature type="compositionally biased region" description="Polar residues" evidence="1">
    <location>
        <begin position="100"/>
        <end position="116"/>
    </location>
</feature>
<protein>
    <submittedName>
        <fullName evidence="2">Uncharacterized protein</fullName>
    </submittedName>
</protein>
<dbReference type="EMBL" id="JAMKFB020000023">
    <property type="protein sequence ID" value="KAL0158961.1"/>
    <property type="molecule type" value="Genomic_DNA"/>
</dbReference>
<feature type="compositionally biased region" description="Polar residues" evidence="1">
    <location>
        <begin position="63"/>
        <end position="73"/>
    </location>
</feature>
<dbReference type="Proteomes" id="UP001529510">
    <property type="component" value="Unassembled WGS sequence"/>
</dbReference>
<dbReference type="AlphaFoldDB" id="A0ABD0NDH3"/>
<name>A0ABD0NDH3_CIRMR</name>
<evidence type="ECO:0000313" key="2">
    <source>
        <dbReference type="EMBL" id="KAL0158961.1"/>
    </source>
</evidence>
<organism evidence="2 3">
    <name type="scientific">Cirrhinus mrigala</name>
    <name type="common">Mrigala</name>
    <dbReference type="NCBI Taxonomy" id="683832"/>
    <lineage>
        <taxon>Eukaryota</taxon>
        <taxon>Metazoa</taxon>
        <taxon>Chordata</taxon>
        <taxon>Craniata</taxon>
        <taxon>Vertebrata</taxon>
        <taxon>Euteleostomi</taxon>
        <taxon>Actinopterygii</taxon>
        <taxon>Neopterygii</taxon>
        <taxon>Teleostei</taxon>
        <taxon>Ostariophysi</taxon>
        <taxon>Cypriniformes</taxon>
        <taxon>Cyprinidae</taxon>
        <taxon>Labeoninae</taxon>
        <taxon>Labeonini</taxon>
        <taxon>Cirrhinus</taxon>
    </lineage>
</organism>
<gene>
    <name evidence="2" type="ORF">M9458_047037</name>
</gene>
<sequence>MKNKGIFAFVRRTLRAVKCAKTLNEKNKVDPVAPQPDTELHEPQADLSGPAAPQDPADPPGASKQTPGVNSAEPQAGPSEAAALDDPAEHQPCSPGESADLQNPGQSGSDQDPGSC</sequence>
<reference evidence="2 3" key="1">
    <citation type="submission" date="2024-05" db="EMBL/GenBank/DDBJ databases">
        <title>Genome sequencing and assembly of Indian major carp, Cirrhinus mrigala (Hamilton, 1822).</title>
        <authorList>
            <person name="Mohindra V."/>
            <person name="Chowdhury L.M."/>
            <person name="Lal K."/>
            <person name="Jena J.K."/>
        </authorList>
    </citation>
    <scope>NUCLEOTIDE SEQUENCE [LARGE SCALE GENOMIC DNA]</scope>
    <source>
        <strain evidence="2">CM1030</strain>
        <tissue evidence="2">Blood</tissue>
    </source>
</reference>
<keyword evidence="3" id="KW-1185">Reference proteome</keyword>